<dbReference type="PANTHER" id="PTHR46268:SF6">
    <property type="entry name" value="UNIVERSAL STRESS PROTEIN UP12"/>
    <property type="match status" value="1"/>
</dbReference>
<organism evidence="3 4">
    <name type="scientific">Streptomyces polyasparticus</name>
    <dbReference type="NCBI Taxonomy" id="2767826"/>
    <lineage>
        <taxon>Bacteria</taxon>
        <taxon>Bacillati</taxon>
        <taxon>Actinomycetota</taxon>
        <taxon>Actinomycetes</taxon>
        <taxon>Kitasatosporales</taxon>
        <taxon>Streptomycetaceae</taxon>
        <taxon>Streptomyces</taxon>
    </lineage>
</organism>
<dbReference type="EMBL" id="JACTVJ010000012">
    <property type="protein sequence ID" value="MBC9715916.1"/>
    <property type="molecule type" value="Genomic_DNA"/>
</dbReference>
<dbReference type="PRINTS" id="PR01438">
    <property type="entry name" value="UNVRSLSTRESS"/>
</dbReference>
<dbReference type="Gene3D" id="3.40.50.620">
    <property type="entry name" value="HUPs"/>
    <property type="match status" value="2"/>
</dbReference>
<comment type="caution">
    <text evidence="3">The sequence shown here is derived from an EMBL/GenBank/DDBJ whole genome shotgun (WGS) entry which is preliminary data.</text>
</comment>
<dbReference type="InterPro" id="IPR006015">
    <property type="entry name" value="Universal_stress_UspA"/>
</dbReference>
<evidence type="ECO:0000259" key="2">
    <source>
        <dbReference type="Pfam" id="PF00582"/>
    </source>
</evidence>
<dbReference type="Pfam" id="PF00582">
    <property type="entry name" value="Usp"/>
    <property type="match status" value="2"/>
</dbReference>
<gene>
    <name evidence="3" type="ORF">H9Y04_25580</name>
</gene>
<sequence>MEKAVVVGYDGSARSEAAARLAVHQSAWRGCALYVVHVISTHESPAVDAAALVAQLHVVRPDLPMKAIELTGPPVHALLGFAAAASPALSSVSFPSPAELLVLGVRGAGGFAGQRIGSVAEAVAARATVPVALVPGGTAGRRGRGTLYPVALGVDAHRPVDAALGFAFDTARRHHCGLRTIYACRRAEPATAWEYEEVQALARTLEPWRHKYPTVKVLEDMVTAPADEALSRLSGCSDLLVVGRRGVRLGAVARALIEQAEGPVVVVPE</sequence>
<name>A0ABR7SN40_9ACTN</name>
<dbReference type="PANTHER" id="PTHR46268">
    <property type="entry name" value="STRESS RESPONSE PROTEIN NHAX"/>
    <property type="match status" value="1"/>
</dbReference>
<evidence type="ECO:0000313" key="3">
    <source>
        <dbReference type="EMBL" id="MBC9715916.1"/>
    </source>
</evidence>
<dbReference type="InterPro" id="IPR006016">
    <property type="entry name" value="UspA"/>
</dbReference>
<comment type="similarity">
    <text evidence="1">Belongs to the universal stress protein A family.</text>
</comment>
<dbReference type="RefSeq" id="WP_187816355.1">
    <property type="nucleotide sequence ID" value="NZ_JACTVJ010000012.1"/>
</dbReference>
<feature type="domain" description="UspA" evidence="2">
    <location>
        <begin position="3"/>
        <end position="135"/>
    </location>
</feature>
<proteinExistence type="inferred from homology"/>
<accession>A0ABR7SN40</accession>
<dbReference type="CDD" id="cd00293">
    <property type="entry name" value="USP-like"/>
    <property type="match status" value="1"/>
</dbReference>
<keyword evidence="4" id="KW-1185">Reference proteome</keyword>
<dbReference type="SUPFAM" id="SSF52402">
    <property type="entry name" value="Adenine nucleotide alpha hydrolases-like"/>
    <property type="match status" value="2"/>
</dbReference>
<protein>
    <submittedName>
        <fullName evidence="3">Universal stress protein</fullName>
    </submittedName>
</protein>
<dbReference type="Proteomes" id="UP000642284">
    <property type="component" value="Unassembled WGS sequence"/>
</dbReference>
<evidence type="ECO:0000256" key="1">
    <source>
        <dbReference type="ARBA" id="ARBA00008791"/>
    </source>
</evidence>
<dbReference type="InterPro" id="IPR014729">
    <property type="entry name" value="Rossmann-like_a/b/a_fold"/>
</dbReference>
<feature type="domain" description="UspA" evidence="2">
    <location>
        <begin position="150"/>
        <end position="268"/>
    </location>
</feature>
<reference evidence="3 4" key="1">
    <citation type="submission" date="2020-08" db="EMBL/GenBank/DDBJ databases">
        <title>Genemic of Streptomyces polyaspartic.</title>
        <authorList>
            <person name="Liu W."/>
        </authorList>
    </citation>
    <scope>NUCLEOTIDE SEQUENCE [LARGE SCALE GENOMIC DNA]</scope>
    <source>
        <strain evidence="3 4">TRM66268-LWL</strain>
    </source>
</reference>
<evidence type="ECO:0000313" key="4">
    <source>
        <dbReference type="Proteomes" id="UP000642284"/>
    </source>
</evidence>